<protein>
    <submittedName>
        <fullName evidence="2">Uncharacterized protein</fullName>
    </submittedName>
</protein>
<reference evidence="2 3" key="1">
    <citation type="submission" date="2018-10" db="EMBL/GenBank/DDBJ databases">
        <authorList>
            <person name="Chen X."/>
        </authorList>
    </citation>
    <scope>NUCLEOTIDE SEQUENCE [LARGE SCALE GENOMIC DNA]</scope>
    <source>
        <strain evidence="2 3">YIM 102668</strain>
    </source>
</reference>
<gene>
    <name evidence="2" type="ORF">EAH69_09015</name>
</gene>
<feature type="transmembrane region" description="Helical" evidence="1">
    <location>
        <begin position="59"/>
        <end position="81"/>
    </location>
</feature>
<dbReference type="OrthoDB" id="6025129at2"/>
<feature type="transmembrane region" description="Helical" evidence="1">
    <location>
        <begin position="111"/>
        <end position="134"/>
    </location>
</feature>
<feature type="transmembrane region" description="Helical" evidence="1">
    <location>
        <begin position="88"/>
        <end position="105"/>
    </location>
</feature>
<dbReference type="EMBL" id="RDOJ01000011">
    <property type="protein sequence ID" value="RLZ09182.1"/>
    <property type="molecule type" value="Genomic_DNA"/>
</dbReference>
<keyword evidence="1" id="KW-0812">Transmembrane</keyword>
<evidence type="ECO:0000313" key="2">
    <source>
        <dbReference type="EMBL" id="RLZ09182.1"/>
    </source>
</evidence>
<evidence type="ECO:0000313" key="3">
    <source>
        <dbReference type="Proteomes" id="UP000275348"/>
    </source>
</evidence>
<dbReference type="AlphaFoldDB" id="A0A3L9M8R6"/>
<keyword evidence="1" id="KW-0472">Membrane</keyword>
<evidence type="ECO:0000256" key="1">
    <source>
        <dbReference type="SAM" id="Phobius"/>
    </source>
</evidence>
<dbReference type="RefSeq" id="WP_121934909.1">
    <property type="nucleotide sequence ID" value="NZ_RDOJ01000011.1"/>
</dbReference>
<proteinExistence type="predicted"/>
<name>A0A3L9M8R6_9FLAO</name>
<organism evidence="2 3">
    <name type="scientific">Faecalibacter macacae</name>
    <dbReference type="NCBI Taxonomy" id="1859289"/>
    <lineage>
        <taxon>Bacteria</taxon>
        <taxon>Pseudomonadati</taxon>
        <taxon>Bacteroidota</taxon>
        <taxon>Flavobacteriia</taxon>
        <taxon>Flavobacteriales</taxon>
        <taxon>Weeksellaceae</taxon>
        <taxon>Faecalibacter</taxon>
    </lineage>
</organism>
<comment type="caution">
    <text evidence="2">The sequence shown here is derived from an EMBL/GenBank/DDBJ whole genome shotgun (WGS) entry which is preliminary data.</text>
</comment>
<keyword evidence="1" id="KW-1133">Transmembrane helix</keyword>
<keyword evidence="3" id="KW-1185">Reference proteome</keyword>
<dbReference type="Proteomes" id="UP000275348">
    <property type="component" value="Unassembled WGS sequence"/>
</dbReference>
<accession>A0A3L9M8R6</accession>
<sequence length="139" mass="14865">MKNIIINVLAVLLGLIIGSVVNGGLIQISGTIIPPPAGIDVTTEAGLRQALPLFEPKHFIFPFLAHALGTLIGAFFAALIATSYKLQLALIVGFIFLIGGIFMVFLVPSPIWFTILDLLVAYIPMALIGGKLIIKKNEK</sequence>